<dbReference type="PANTHER" id="PTHR43895">
    <property type="entry name" value="CALCIUM/CALMODULIN-DEPENDENT PROTEIN KINASE KINASE-RELATED"/>
    <property type="match status" value="1"/>
</dbReference>
<keyword evidence="17" id="KW-1185">Reference proteome</keyword>
<dbReference type="FunFam" id="3.30.200.20:FF:000042">
    <property type="entry name" value="Aurora kinase A"/>
    <property type="match status" value="1"/>
</dbReference>
<dbReference type="PROSITE" id="PS00107">
    <property type="entry name" value="PROTEIN_KINASE_ATP"/>
    <property type="match status" value="1"/>
</dbReference>
<organism evidence="16 17">
    <name type="scientific">Linum tenue</name>
    <dbReference type="NCBI Taxonomy" id="586396"/>
    <lineage>
        <taxon>Eukaryota</taxon>
        <taxon>Viridiplantae</taxon>
        <taxon>Streptophyta</taxon>
        <taxon>Embryophyta</taxon>
        <taxon>Tracheophyta</taxon>
        <taxon>Spermatophyta</taxon>
        <taxon>Magnoliopsida</taxon>
        <taxon>eudicotyledons</taxon>
        <taxon>Gunneridae</taxon>
        <taxon>Pentapetalae</taxon>
        <taxon>rosids</taxon>
        <taxon>fabids</taxon>
        <taxon>Malpighiales</taxon>
        <taxon>Linaceae</taxon>
        <taxon>Linum</taxon>
    </lineage>
</organism>
<dbReference type="GO" id="GO:0004674">
    <property type="term" value="F:protein serine/threonine kinase activity"/>
    <property type="evidence" value="ECO:0007669"/>
    <property type="project" value="UniProtKB-KW"/>
</dbReference>
<evidence type="ECO:0000313" key="17">
    <source>
        <dbReference type="Proteomes" id="UP001154282"/>
    </source>
</evidence>
<sequence length="484" mass="54390">MESQGQRGSGSNRRVGRYELGKTLGEGAFSKVKLARNTETGETVAIKILDKGRLLKYKMIAQIKREISTMKQIRHPNVIRMHELSFSFHHSSKENLSGSWDFLWDLSLLLQVMVSKERIYIVMEFVAGGELFDKVARGRLKEAAARRYFQQLINAVDYCHTRGVYHRDLKLENLLLDGSRVLKVADFGLSALPQQLRGDGLLHTMCGTPTYIAPEVISRKGYDGAKADVWSCGVILFVLMAGYMPFHDSNILAMYRKICKADYSCPPCFSTSGKELIKRILDPDPATRISIAEIIENEWFKKDYEPPVFEHADISLDDVDSFFNDSAVSTFFEVEIDISFNGQDTRNLVVAPMDPSELITTSRSLNLSSPFQRQMGLDKRETGSASERTASDIMSQIEAAATSLRFHVKKNNLKMTLQGEKTGPKGHLSIAAEIFEVAPSQYTVELRKSGGDALQFHKFYKTISTGLKGVVWRTVDEVKEEGNV</sequence>
<evidence type="ECO:0000256" key="10">
    <source>
        <dbReference type="ARBA" id="ARBA00047899"/>
    </source>
</evidence>
<evidence type="ECO:0000256" key="3">
    <source>
        <dbReference type="ARBA" id="ARBA00012513"/>
    </source>
</evidence>
<evidence type="ECO:0000256" key="9">
    <source>
        <dbReference type="ARBA" id="ARBA00023211"/>
    </source>
</evidence>
<dbReference type="PANTHER" id="PTHR43895:SF123">
    <property type="entry name" value="NON-SPECIFIC SERINE_THREONINE PROTEIN KINASE"/>
    <property type="match status" value="1"/>
</dbReference>
<name>A0AAV0IMC7_9ROSI</name>
<dbReference type="Gene3D" id="3.30.310.80">
    <property type="entry name" value="Kinase associated domain 1, KA1"/>
    <property type="match status" value="1"/>
</dbReference>
<evidence type="ECO:0000259" key="15">
    <source>
        <dbReference type="PROSITE" id="PS50011"/>
    </source>
</evidence>
<evidence type="ECO:0000256" key="8">
    <source>
        <dbReference type="ARBA" id="ARBA00022840"/>
    </source>
</evidence>
<comment type="similarity">
    <text evidence="2">Belongs to the protein kinase superfamily. CAMK Ser/Thr protein kinase family. SNF1 subfamily.</text>
</comment>
<dbReference type="InterPro" id="IPR000719">
    <property type="entry name" value="Prot_kinase_dom"/>
</dbReference>
<keyword evidence="9" id="KW-0464">Manganese</keyword>
<reference evidence="16" key="1">
    <citation type="submission" date="2022-08" db="EMBL/GenBank/DDBJ databases">
        <authorList>
            <person name="Gutierrez-Valencia J."/>
        </authorList>
    </citation>
    <scope>NUCLEOTIDE SEQUENCE</scope>
</reference>
<dbReference type="InterPro" id="IPR011009">
    <property type="entry name" value="Kinase-like_dom_sf"/>
</dbReference>
<feature type="binding site" evidence="13">
    <location>
        <position position="47"/>
    </location>
    <ligand>
        <name>ATP</name>
        <dbReference type="ChEBI" id="CHEBI:30616"/>
    </ligand>
</feature>
<dbReference type="InterPro" id="IPR017441">
    <property type="entry name" value="Protein_kinase_ATP_BS"/>
</dbReference>
<evidence type="ECO:0000256" key="2">
    <source>
        <dbReference type="ARBA" id="ARBA00006234"/>
    </source>
</evidence>
<evidence type="ECO:0000256" key="6">
    <source>
        <dbReference type="ARBA" id="ARBA00022741"/>
    </source>
</evidence>
<evidence type="ECO:0000256" key="12">
    <source>
        <dbReference type="ARBA" id="ARBA00058225"/>
    </source>
</evidence>
<dbReference type="AlphaFoldDB" id="A0AAV0IMC7"/>
<dbReference type="SUPFAM" id="SSF56112">
    <property type="entry name" value="Protein kinase-like (PK-like)"/>
    <property type="match status" value="1"/>
</dbReference>
<comment type="catalytic activity">
    <reaction evidence="11">
        <text>L-seryl-[protein] + ATP = O-phospho-L-seryl-[protein] + ADP + H(+)</text>
        <dbReference type="Rhea" id="RHEA:17989"/>
        <dbReference type="Rhea" id="RHEA-COMP:9863"/>
        <dbReference type="Rhea" id="RHEA-COMP:11604"/>
        <dbReference type="ChEBI" id="CHEBI:15378"/>
        <dbReference type="ChEBI" id="CHEBI:29999"/>
        <dbReference type="ChEBI" id="CHEBI:30616"/>
        <dbReference type="ChEBI" id="CHEBI:83421"/>
        <dbReference type="ChEBI" id="CHEBI:456216"/>
        <dbReference type="EC" id="2.7.11.1"/>
    </reaction>
</comment>
<keyword evidence="8 13" id="KW-0067">ATP-binding</keyword>
<evidence type="ECO:0000256" key="13">
    <source>
        <dbReference type="PROSITE-ProRule" id="PRU10141"/>
    </source>
</evidence>
<dbReference type="GO" id="GO:0005524">
    <property type="term" value="F:ATP binding"/>
    <property type="evidence" value="ECO:0007669"/>
    <property type="project" value="UniProtKB-UniRule"/>
</dbReference>
<dbReference type="CDD" id="cd12195">
    <property type="entry name" value="CIPK_C"/>
    <property type="match status" value="1"/>
</dbReference>
<dbReference type="SMART" id="SM00220">
    <property type="entry name" value="S_TKc"/>
    <property type="match status" value="1"/>
</dbReference>
<dbReference type="EC" id="2.7.11.1" evidence="3"/>
<evidence type="ECO:0000256" key="5">
    <source>
        <dbReference type="ARBA" id="ARBA00022679"/>
    </source>
</evidence>
<comment type="cofactor">
    <cofactor evidence="1">
        <name>Mn(2+)</name>
        <dbReference type="ChEBI" id="CHEBI:29035"/>
    </cofactor>
</comment>
<dbReference type="InterPro" id="IPR004041">
    <property type="entry name" value="NAF_dom"/>
</dbReference>
<keyword evidence="4 14" id="KW-0723">Serine/threonine-protein kinase</keyword>
<dbReference type="EMBL" id="CAMGYJ010000004">
    <property type="protein sequence ID" value="CAI0397520.1"/>
    <property type="molecule type" value="Genomic_DNA"/>
</dbReference>
<dbReference type="Pfam" id="PF03822">
    <property type="entry name" value="NAF"/>
    <property type="match status" value="1"/>
</dbReference>
<dbReference type="PROSITE" id="PS50011">
    <property type="entry name" value="PROTEIN_KINASE_DOM"/>
    <property type="match status" value="1"/>
</dbReference>
<keyword evidence="6 13" id="KW-0547">Nucleotide-binding</keyword>
<evidence type="ECO:0000256" key="1">
    <source>
        <dbReference type="ARBA" id="ARBA00001936"/>
    </source>
</evidence>
<dbReference type="GO" id="GO:0007165">
    <property type="term" value="P:signal transduction"/>
    <property type="evidence" value="ECO:0007669"/>
    <property type="project" value="InterPro"/>
</dbReference>
<dbReference type="PROSITE" id="PS00108">
    <property type="entry name" value="PROTEIN_KINASE_ST"/>
    <property type="match status" value="1"/>
</dbReference>
<evidence type="ECO:0000256" key="11">
    <source>
        <dbReference type="ARBA" id="ARBA00048679"/>
    </source>
</evidence>
<dbReference type="FunFam" id="3.30.310.80:FF:000005">
    <property type="entry name" value="Non-specific serine/threonine protein kinase"/>
    <property type="match status" value="1"/>
</dbReference>
<evidence type="ECO:0000256" key="14">
    <source>
        <dbReference type="RuleBase" id="RU000304"/>
    </source>
</evidence>
<evidence type="ECO:0000256" key="7">
    <source>
        <dbReference type="ARBA" id="ARBA00022777"/>
    </source>
</evidence>
<feature type="domain" description="Protein kinase" evidence="15">
    <location>
        <begin position="18"/>
        <end position="300"/>
    </location>
</feature>
<comment type="catalytic activity">
    <reaction evidence="10">
        <text>L-threonyl-[protein] + ATP = O-phospho-L-threonyl-[protein] + ADP + H(+)</text>
        <dbReference type="Rhea" id="RHEA:46608"/>
        <dbReference type="Rhea" id="RHEA-COMP:11060"/>
        <dbReference type="Rhea" id="RHEA-COMP:11605"/>
        <dbReference type="ChEBI" id="CHEBI:15378"/>
        <dbReference type="ChEBI" id="CHEBI:30013"/>
        <dbReference type="ChEBI" id="CHEBI:30616"/>
        <dbReference type="ChEBI" id="CHEBI:61977"/>
        <dbReference type="ChEBI" id="CHEBI:456216"/>
        <dbReference type="EC" id="2.7.11.1"/>
    </reaction>
</comment>
<proteinExistence type="inferred from homology"/>
<dbReference type="InterPro" id="IPR008271">
    <property type="entry name" value="Ser/Thr_kinase_AS"/>
</dbReference>
<evidence type="ECO:0000256" key="4">
    <source>
        <dbReference type="ARBA" id="ARBA00022527"/>
    </source>
</evidence>
<dbReference type="Gene3D" id="1.10.510.10">
    <property type="entry name" value="Transferase(Phosphotransferase) domain 1"/>
    <property type="match status" value="1"/>
</dbReference>
<accession>A0AAV0IMC7</accession>
<evidence type="ECO:0000313" key="16">
    <source>
        <dbReference type="EMBL" id="CAI0397520.1"/>
    </source>
</evidence>
<keyword evidence="7" id="KW-0418">Kinase</keyword>
<comment type="caution">
    <text evidence="16">The sequence shown here is derived from an EMBL/GenBank/DDBJ whole genome shotgun (WGS) entry which is preliminary data.</text>
</comment>
<comment type="function">
    <text evidence="12">CIPK serine-threonine protein kinases interact with CBL proteins. Binding of a CBL protein to the regulatory NAF domain of CIPK protein lead to the activation of the kinase in a calcium-dependent manner.</text>
</comment>
<dbReference type="Proteomes" id="UP001154282">
    <property type="component" value="Unassembled WGS sequence"/>
</dbReference>
<dbReference type="Pfam" id="PF00069">
    <property type="entry name" value="Pkinase"/>
    <property type="match status" value="1"/>
</dbReference>
<keyword evidence="5" id="KW-0808">Transferase</keyword>
<dbReference type="FunFam" id="1.10.510.10:FF:000133">
    <property type="entry name" value="Non-specific serine/threonine protein kinase"/>
    <property type="match status" value="1"/>
</dbReference>
<protein>
    <recommendedName>
        <fullName evidence="3">non-specific serine/threonine protein kinase</fullName>
        <ecNumber evidence="3">2.7.11.1</ecNumber>
    </recommendedName>
</protein>
<gene>
    <name evidence="16" type="ORF">LITE_LOCUS9572</name>
</gene>